<comment type="similarity">
    <text evidence="3">In the C-terminal section; belongs to the protein kinase superfamily. Ser/Thr protein kinase family.</text>
</comment>
<accession>A0AAW1K949</accession>
<keyword evidence="10" id="KW-0472">Membrane</keyword>
<evidence type="ECO:0000256" key="6">
    <source>
        <dbReference type="ARBA" id="ARBA00022729"/>
    </source>
</evidence>
<keyword evidence="8" id="KW-0067">ATP-binding</keyword>
<evidence type="ECO:0000259" key="13">
    <source>
        <dbReference type="PROSITE" id="PS50011"/>
    </source>
</evidence>
<evidence type="ECO:0000256" key="7">
    <source>
        <dbReference type="ARBA" id="ARBA00022741"/>
    </source>
</evidence>
<evidence type="ECO:0000313" key="15">
    <source>
        <dbReference type="Proteomes" id="UP001443914"/>
    </source>
</evidence>
<comment type="similarity">
    <text evidence="2">In the N-terminal section; belongs to the leguminous lectin family.</text>
</comment>
<dbReference type="GO" id="GO:0005886">
    <property type="term" value="C:plasma membrane"/>
    <property type="evidence" value="ECO:0007669"/>
    <property type="project" value="UniProtKB-SubCell"/>
</dbReference>
<dbReference type="GO" id="GO:0005524">
    <property type="term" value="F:ATP binding"/>
    <property type="evidence" value="ECO:0007669"/>
    <property type="project" value="UniProtKB-KW"/>
</dbReference>
<keyword evidence="9" id="KW-1133">Transmembrane helix</keyword>
<keyword evidence="12" id="KW-0325">Glycoprotein</keyword>
<organism evidence="14 15">
    <name type="scientific">Saponaria officinalis</name>
    <name type="common">Common soapwort</name>
    <name type="synonym">Lychnis saponaria</name>
    <dbReference type="NCBI Taxonomy" id="3572"/>
    <lineage>
        <taxon>Eukaryota</taxon>
        <taxon>Viridiplantae</taxon>
        <taxon>Streptophyta</taxon>
        <taxon>Embryophyta</taxon>
        <taxon>Tracheophyta</taxon>
        <taxon>Spermatophyta</taxon>
        <taxon>Magnoliopsida</taxon>
        <taxon>eudicotyledons</taxon>
        <taxon>Gunneridae</taxon>
        <taxon>Pentapetalae</taxon>
        <taxon>Caryophyllales</taxon>
        <taxon>Caryophyllaceae</taxon>
        <taxon>Caryophylleae</taxon>
        <taxon>Saponaria</taxon>
    </lineage>
</organism>
<reference evidence="14" key="1">
    <citation type="submission" date="2024-03" db="EMBL/GenBank/DDBJ databases">
        <title>WGS assembly of Saponaria officinalis var. Norfolk2.</title>
        <authorList>
            <person name="Jenkins J."/>
            <person name="Shu S."/>
            <person name="Grimwood J."/>
            <person name="Barry K."/>
            <person name="Goodstein D."/>
            <person name="Schmutz J."/>
            <person name="Leebens-Mack J."/>
            <person name="Osbourn A."/>
        </authorList>
    </citation>
    <scope>NUCLEOTIDE SEQUENCE [LARGE SCALE GENOMIC DNA]</scope>
    <source>
        <strain evidence="14">JIC</strain>
    </source>
</reference>
<name>A0AAW1K949_SAPOF</name>
<gene>
    <name evidence="14" type="ORF">RND81_06G121100</name>
</gene>
<dbReference type="GO" id="GO:0004672">
    <property type="term" value="F:protein kinase activity"/>
    <property type="evidence" value="ECO:0007669"/>
    <property type="project" value="InterPro"/>
</dbReference>
<dbReference type="InterPro" id="IPR011009">
    <property type="entry name" value="Kinase-like_dom_sf"/>
</dbReference>
<evidence type="ECO:0000256" key="8">
    <source>
        <dbReference type="ARBA" id="ARBA00022840"/>
    </source>
</evidence>
<comment type="subcellular location">
    <subcellularLocation>
        <location evidence="1">Cell membrane</location>
        <topology evidence="1">Single-pass type I membrane protein</topology>
    </subcellularLocation>
</comment>
<dbReference type="PROSITE" id="PS00108">
    <property type="entry name" value="PROTEIN_KINASE_ST"/>
    <property type="match status" value="1"/>
</dbReference>
<dbReference type="GO" id="GO:0002229">
    <property type="term" value="P:defense response to oomycetes"/>
    <property type="evidence" value="ECO:0007669"/>
    <property type="project" value="UniProtKB-ARBA"/>
</dbReference>
<proteinExistence type="inferred from homology"/>
<dbReference type="FunFam" id="1.10.510.10:FF:000240">
    <property type="entry name" value="Lectin-domain containing receptor kinase A4.3"/>
    <property type="match status" value="1"/>
</dbReference>
<keyword evidence="5" id="KW-0812">Transmembrane</keyword>
<dbReference type="Pfam" id="PF00069">
    <property type="entry name" value="Pkinase"/>
    <property type="match status" value="1"/>
</dbReference>
<evidence type="ECO:0000256" key="10">
    <source>
        <dbReference type="ARBA" id="ARBA00023136"/>
    </source>
</evidence>
<feature type="domain" description="Protein kinase" evidence="13">
    <location>
        <begin position="1"/>
        <end position="204"/>
    </location>
</feature>
<dbReference type="PANTHER" id="PTHR27006">
    <property type="entry name" value="PROMASTIGOTE SURFACE ANTIGEN PROTEIN PSA"/>
    <property type="match status" value="1"/>
</dbReference>
<dbReference type="InterPro" id="IPR000719">
    <property type="entry name" value="Prot_kinase_dom"/>
</dbReference>
<dbReference type="EMBL" id="JBDFQZ010000006">
    <property type="protein sequence ID" value="KAK9714799.1"/>
    <property type="molecule type" value="Genomic_DNA"/>
</dbReference>
<keyword evidence="4" id="KW-1003">Cell membrane</keyword>
<evidence type="ECO:0000256" key="1">
    <source>
        <dbReference type="ARBA" id="ARBA00004251"/>
    </source>
</evidence>
<protein>
    <recommendedName>
        <fullName evidence="13">Protein kinase domain-containing protein</fullName>
    </recommendedName>
</protein>
<keyword evidence="15" id="KW-1185">Reference proteome</keyword>
<dbReference type="Gene3D" id="1.10.510.10">
    <property type="entry name" value="Transferase(Phosphotransferase) domain 1"/>
    <property type="match status" value="1"/>
</dbReference>
<evidence type="ECO:0000256" key="11">
    <source>
        <dbReference type="ARBA" id="ARBA00023170"/>
    </source>
</evidence>
<dbReference type="PROSITE" id="PS50011">
    <property type="entry name" value="PROTEIN_KINASE_DOM"/>
    <property type="match status" value="1"/>
</dbReference>
<keyword evidence="7" id="KW-0547">Nucleotide-binding</keyword>
<evidence type="ECO:0000256" key="3">
    <source>
        <dbReference type="ARBA" id="ARBA00010217"/>
    </source>
</evidence>
<evidence type="ECO:0000313" key="14">
    <source>
        <dbReference type="EMBL" id="KAK9714799.1"/>
    </source>
</evidence>
<dbReference type="PANTHER" id="PTHR27006:SF619">
    <property type="entry name" value="CYSTEINE-RICH RECEPTOR-LIKE PROTEIN KINASE 15"/>
    <property type="match status" value="1"/>
</dbReference>
<dbReference type="InterPro" id="IPR008271">
    <property type="entry name" value="Ser/Thr_kinase_AS"/>
</dbReference>
<evidence type="ECO:0000256" key="2">
    <source>
        <dbReference type="ARBA" id="ARBA00008536"/>
    </source>
</evidence>
<dbReference type="SUPFAM" id="SSF56112">
    <property type="entry name" value="Protein kinase-like (PK-like)"/>
    <property type="match status" value="1"/>
</dbReference>
<evidence type="ECO:0000256" key="4">
    <source>
        <dbReference type="ARBA" id="ARBA00022475"/>
    </source>
</evidence>
<dbReference type="Proteomes" id="UP001443914">
    <property type="component" value="Unassembled WGS sequence"/>
</dbReference>
<evidence type="ECO:0000256" key="5">
    <source>
        <dbReference type="ARBA" id="ARBA00022692"/>
    </source>
</evidence>
<keyword evidence="11" id="KW-0675">Receptor</keyword>
<sequence length="236" mass="27555">MSNKTLDAVIFDPDQRQVLDWQKRFSFIRGICRGLLYLYSDSRVRIIHRDLKPSNILLDEELNPKISVFGMSRSDDSKQDPANTMTLVQTYGYIATDYALKHPLFEKADVFGFGVLLLQIVSGERNHRLSDQEHFCIISYVWHAWKQTDMLSLIDPTILNQCFERQIFKCIQVGLLCIQLRPEDRPEFSALIYMLDNVDNIETLPIPKQPDYTGSGLFSDRISQGRPRTWLRKWCF</sequence>
<keyword evidence="6" id="KW-0732">Signal</keyword>
<evidence type="ECO:0000256" key="12">
    <source>
        <dbReference type="ARBA" id="ARBA00023180"/>
    </source>
</evidence>
<dbReference type="AlphaFoldDB" id="A0AAW1K949"/>
<evidence type="ECO:0000256" key="9">
    <source>
        <dbReference type="ARBA" id="ARBA00022989"/>
    </source>
</evidence>
<comment type="caution">
    <text evidence="14">The sequence shown here is derived from an EMBL/GenBank/DDBJ whole genome shotgun (WGS) entry which is preliminary data.</text>
</comment>